<dbReference type="PANTHER" id="PTHR33988:SF2">
    <property type="entry name" value="ENDORIBONUCLEASE MAZF"/>
    <property type="match status" value="1"/>
</dbReference>
<dbReference type="Pfam" id="PF02452">
    <property type="entry name" value="PemK_toxin"/>
    <property type="match status" value="1"/>
</dbReference>
<dbReference type="Proteomes" id="UP000179251">
    <property type="component" value="Unassembled WGS sequence"/>
</dbReference>
<dbReference type="EMBL" id="MFHD01000025">
    <property type="protein sequence ID" value="OGF61798.1"/>
    <property type="molecule type" value="Genomic_DNA"/>
</dbReference>
<dbReference type="InterPro" id="IPR003477">
    <property type="entry name" value="PemK-like"/>
</dbReference>
<dbReference type="InterPro" id="IPR011067">
    <property type="entry name" value="Plasmid_toxin/cell-grow_inhib"/>
</dbReference>
<dbReference type="GO" id="GO:0003677">
    <property type="term" value="F:DNA binding"/>
    <property type="evidence" value="ECO:0007669"/>
    <property type="project" value="InterPro"/>
</dbReference>
<sequence>MNKDFDKWNTVKKETHIEESRLYTVREIWWCRLGANVGFEQDGSGRLFLRPVVIVRAFGPNICLVLPLTASKQKHPLRILVGDVQGKQASALLSQMRIIDTRRLVEKVGFMNKQVFTELKKTLKDLL</sequence>
<proteinExistence type="predicted"/>
<reference evidence="1 2" key="1">
    <citation type="journal article" date="2016" name="Nat. Commun.">
        <title>Thousands of microbial genomes shed light on interconnected biogeochemical processes in an aquifer system.</title>
        <authorList>
            <person name="Anantharaman K."/>
            <person name="Brown C.T."/>
            <person name="Hug L.A."/>
            <person name="Sharon I."/>
            <person name="Castelle C.J."/>
            <person name="Probst A.J."/>
            <person name="Thomas B.C."/>
            <person name="Singh A."/>
            <person name="Wilkins M.J."/>
            <person name="Karaoz U."/>
            <person name="Brodie E.L."/>
            <person name="Williams K.H."/>
            <person name="Hubbard S.S."/>
            <person name="Banfield J.F."/>
        </authorList>
    </citation>
    <scope>NUCLEOTIDE SEQUENCE [LARGE SCALE GENOMIC DNA]</scope>
</reference>
<evidence type="ECO:0000313" key="2">
    <source>
        <dbReference type="Proteomes" id="UP000179251"/>
    </source>
</evidence>
<dbReference type="GO" id="GO:0006402">
    <property type="term" value="P:mRNA catabolic process"/>
    <property type="evidence" value="ECO:0007669"/>
    <property type="project" value="TreeGrafter"/>
</dbReference>
<dbReference type="GO" id="GO:0016075">
    <property type="term" value="P:rRNA catabolic process"/>
    <property type="evidence" value="ECO:0007669"/>
    <property type="project" value="TreeGrafter"/>
</dbReference>
<accession>A0A1F5VEW7</accession>
<dbReference type="AlphaFoldDB" id="A0A1F5VEW7"/>
<name>A0A1F5VEW7_9BACT</name>
<dbReference type="Gene3D" id="2.30.30.110">
    <property type="match status" value="1"/>
</dbReference>
<comment type="caution">
    <text evidence="1">The sequence shown here is derived from an EMBL/GenBank/DDBJ whole genome shotgun (WGS) entry which is preliminary data.</text>
</comment>
<organism evidence="1 2">
    <name type="scientific">Candidatus Giovannonibacteria bacterium RIFCSPHIGHO2_01_FULL_45_23</name>
    <dbReference type="NCBI Taxonomy" id="1798325"/>
    <lineage>
        <taxon>Bacteria</taxon>
        <taxon>Candidatus Giovannoniibacteriota</taxon>
    </lineage>
</organism>
<protein>
    <submittedName>
        <fullName evidence="1">Uncharacterized protein</fullName>
    </submittedName>
</protein>
<evidence type="ECO:0000313" key="1">
    <source>
        <dbReference type="EMBL" id="OGF61798.1"/>
    </source>
</evidence>
<dbReference type="SUPFAM" id="SSF50118">
    <property type="entry name" value="Cell growth inhibitor/plasmid maintenance toxic component"/>
    <property type="match status" value="1"/>
</dbReference>
<dbReference type="GO" id="GO:0004521">
    <property type="term" value="F:RNA endonuclease activity"/>
    <property type="evidence" value="ECO:0007669"/>
    <property type="project" value="TreeGrafter"/>
</dbReference>
<gene>
    <name evidence="1" type="ORF">A2834_02865</name>
</gene>
<dbReference type="PANTHER" id="PTHR33988">
    <property type="entry name" value="ENDORIBONUCLEASE MAZF-RELATED"/>
    <property type="match status" value="1"/>
</dbReference>
<dbReference type="STRING" id="1798325.A2834_02865"/>